<reference evidence="2 4" key="2">
    <citation type="submission" date="2019-03" db="EMBL/GenBank/DDBJ databases">
        <title>Complete genome sequence of two outbreak-associated Acinetobacter haemolyticus strains.</title>
        <authorList>
            <person name="Bai L."/>
            <person name="Zhang S.-C."/>
            <person name="Deng Y."/>
            <person name="Song C.-C."/>
            <person name="Kang G.-B."/>
            <person name="Dong Y."/>
            <person name="Wang Y."/>
            <person name="Gao F."/>
            <person name="Huang H."/>
        </authorList>
    </citation>
    <scope>NUCLEOTIDE SEQUENCE [LARGE SCALE GENOMIC DNA]</scope>
    <source>
        <strain evidence="2 4">TJR01</strain>
    </source>
</reference>
<dbReference type="AlphaFoldDB" id="A0A2K8Q3C5"/>
<evidence type="ECO:0000313" key="6">
    <source>
        <dbReference type="Proteomes" id="UP000463868"/>
    </source>
</evidence>
<evidence type="ECO:0000313" key="2">
    <source>
        <dbReference type="EMBL" id="QBQ17428.1"/>
    </source>
</evidence>
<reference evidence="3 6" key="1">
    <citation type="submission" date="2018-08" db="EMBL/GenBank/DDBJ databases">
        <title>Analysis of the genomic diversity of Mexican Acinetobacter haemolyticus clinical isolates.</title>
        <authorList>
            <person name="Castro-Jaimes S."/>
            <person name="Cevallos M.A."/>
        </authorList>
    </citation>
    <scope>NUCLEOTIDE SEQUENCE [LARGE SCALE GENOMIC DNA]</scope>
    <source>
        <strain evidence="3 6">AN43</strain>
    </source>
</reference>
<evidence type="ECO:0000313" key="4">
    <source>
        <dbReference type="Proteomes" id="UP000294395"/>
    </source>
</evidence>
<dbReference type="Proteomes" id="UP000463868">
    <property type="component" value="Chromosome"/>
</dbReference>
<dbReference type="InterPro" id="IPR032710">
    <property type="entry name" value="NTF2-like_dom_sf"/>
</dbReference>
<evidence type="ECO:0000313" key="5">
    <source>
        <dbReference type="Proteomes" id="UP000451048"/>
    </source>
</evidence>
<sequence>MNLFKSKVNMMNTIYINQLKQDVDGQGKKSKPFFMTFLLILMTLGLASISHAKAPINTALETVESYLNIWNGTQPDDLTKVLDTNVEYFNTSNEENRKGTASVIEVPKFLLTVIPDRKMTLTSPPLIVGDKVAVEWQLQGTLNKKDQSGKKDAKVITFKGASFFEVKNNKIIYIGDYYNNHPLRSQLEP</sequence>
<dbReference type="Proteomes" id="UP000451048">
    <property type="component" value="Unassembled WGS sequence"/>
</dbReference>
<evidence type="ECO:0000313" key="3">
    <source>
        <dbReference type="EMBL" id="QHI14657.1"/>
    </source>
</evidence>
<dbReference type="EMBL" id="WTTO01000013">
    <property type="protein sequence ID" value="NAR73167.1"/>
    <property type="molecule type" value="Genomic_DNA"/>
</dbReference>
<accession>A0A2K8Q3C5</accession>
<dbReference type="EMBL" id="CP031976">
    <property type="protein sequence ID" value="QHI14657.1"/>
    <property type="molecule type" value="Genomic_DNA"/>
</dbReference>
<gene>
    <name evidence="3" type="ORF">AhaeAN43_15510</name>
    <name evidence="2" type="ORF">AHTJR_14615</name>
    <name evidence="1" type="ORF">GPS52_06595</name>
</gene>
<protein>
    <submittedName>
        <fullName evidence="1">Uncharacterized protein</fullName>
    </submittedName>
</protein>
<dbReference type="Proteomes" id="UP000294395">
    <property type="component" value="Chromosome"/>
</dbReference>
<dbReference type="SUPFAM" id="SSF54427">
    <property type="entry name" value="NTF2-like"/>
    <property type="match status" value="1"/>
</dbReference>
<dbReference type="EMBL" id="CP038009">
    <property type="protein sequence ID" value="QBQ17428.1"/>
    <property type="molecule type" value="Genomic_DNA"/>
</dbReference>
<proteinExistence type="predicted"/>
<evidence type="ECO:0000313" key="1">
    <source>
        <dbReference type="EMBL" id="NAR73167.1"/>
    </source>
</evidence>
<organism evidence="1 5">
    <name type="scientific">Acinetobacter haemolyticus</name>
    <dbReference type="NCBI Taxonomy" id="29430"/>
    <lineage>
        <taxon>Bacteria</taxon>
        <taxon>Pseudomonadati</taxon>
        <taxon>Pseudomonadota</taxon>
        <taxon>Gammaproteobacteria</taxon>
        <taxon>Moraxellales</taxon>
        <taxon>Moraxellaceae</taxon>
        <taxon>Acinetobacter</taxon>
    </lineage>
</organism>
<reference evidence="1 5" key="3">
    <citation type="submission" date="2019-12" db="EMBL/GenBank/DDBJ databases">
        <title>Acinetobacter haemolyticus comparative genomics.</title>
        <authorList>
            <person name="Castro-Jaimes S."/>
            <person name="Bello-Lopez E."/>
            <person name="Velazquez-Acosta C."/>
            <person name="Volkow-Fernandez P."/>
            <person name="Lozano-Zarain P."/>
            <person name="Castillo Ramirez S."/>
            <person name="Cevallos M.A."/>
        </authorList>
    </citation>
    <scope>NUCLEOTIDE SEQUENCE [LARGE SCALE GENOMIC DNA]</scope>
    <source>
        <strain evidence="1 5">AN10</strain>
    </source>
</reference>
<dbReference type="Pfam" id="PF07366">
    <property type="entry name" value="SnoaL"/>
    <property type="match status" value="1"/>
</dbReference>
<dbReference type="GO" id="GO:0030638">
    <property type="term" value="P:polyketide metabolic process"/>
    <property type="evidence" value="ECO:0007669"/>
    <property type="project" value="InterPro"/>
</dbReference>
<name>A0A2K8Q3C5_ACIHA</name>
<dbReference type="Gene3D" id="3.10.450.50">
    <property type="match status" value="1"/>
</dbReference>
<dbReference type="InterPro" id="IPR009959">
    <property type="entry name" value="Cyclase_SnoaL-like"/>
</dbReference>